<dbReference type="GO" id="GO:0009903">
    <property type="term" value="P:chloroplast avoidance movement"/>
    <property type="evidence" value="ECO:0007669"/>
    <property type="project" value="TreeGrafter"/>
</dbReference>
<dbReference type="Pfam" id="PF05701">
    <property type="entry name" value="WEMBL"/>
    <property type="match status" value="1"/>
</dbReference>
<keyword evidence="2 3" id="KW-0175">Coiled coil</keyword>
<feature type="region of interest" description="Disordered" evidence="4">
    <location>
        <begin position="691"/>
        <end position="735"/>
    </location>
</feature>
<feature type="region of interest" description="Disordered" evidence="4">
    <location>
        <begin position="750"/>
        <end position="770"/>
    </location>
</feature>
<reference evidence="5" key="1">
    <citation type="journal article" date="2018" name="DNA Res.">
        <title>Multiple hybrid de novo genome assembly of finger millet, an orphan allotetraploid crop.</title>
        <authorList>
            <person name="Hatakeyama M."/>
            <person name="Aluri S."/>
            <person name="Balachadran M.T."/>
            <person name="Sivarajan S.R."/>
            <person name="Patrignani A."/>
            <person name="Gruter S."/>
            <person name="Poveda L."/>
            <person name="Shimizu-Inatsugi R."/>
            <person name="Baeten J."/>
            <person name="Francoijs K.J."/>
            <person name="Nataraja K.N."/>
            <person name="Reddy Y.A.N."/>
            <person name="Phadnis S."/>
            <person name="Ravikumar R.L."/>
            <person name="Schlapbach R."/>
            <person name="Sreeman S.M."/>
            <person name="Shimizu K.K."/>
        </authorList>
    </citation>
    <scope>NUCLEOTIDE SEQUENCE</scope>
</reference>
<feature type="compositionally biased region" description="Polar residues" evidence="4">
    <location>
        <begin position="68"/>
        <end position="80"/>
    </location>
</feature>
<dbReference type="GO" id="GO:0005829">
    <property type="term" value="C:cytosol"/>
    <property type="evidence" value="ECO:0007669"/>
    <property type="project" value="TreeGrafter"/>
</dbReference>
<evidence type="ECO:0000256" key="4">
    <source>
        <dbReference type="SAM" id="MobiDB-lite"/>
    </source>
</evidence>
<evidence type="ECO:0000313" key="6">
    <source>
        <dbReference type="Proteomes" id="UP001054889"/>
    </source>
</evidence>
<keyword evidence="6" id="KW-1185">Reference proteome</keyword>
<evidence type="ECO:0000256" key="3">
    <source>
        <dbReference type="SAM" id="Coils"/>
    </source>
</evidence>
<dbReference type="InterPro" id="IPR008545">
    <property type="entry name" value="Web"/>
</dbReference>
<comment type="similarity">
    <text evidence="1">Belongs to the WEB family.</text>
</comment>
<evidence type="ECO:0000256" key="2">
    <source>
        <dbReference type="ARBA" id="ARBA00023054"/>
    </source>
</evidence>
<feature type="coiled-coil region" evidence="3">
    <location>
        <begin position="258"/>
        <end position="313"/>
    </location>
</feature>
<organism evidence="5 6">
    <name type="scientific">Eleusine coracana subsp. coracana</name>
    <dbReference type="NCBI Taxonomy" id="191504"/>
    <lineage>
        <taxon>Eukaryota</taxon>
        <taxon>Viridiplantae</taxon>
        <taxon>Streptophyta</taxon>
        <taxon>Embryophyta</taxon>
        <taxon>Tracheophyta</taxon>
        <taxon>Spermatophyta</taxon>
        <taxon>Magnoliopsida</taxon>
        <taxon>Liliopsida</taxon>
        <taxon>Poales</taxon>
        <taxon>Poaceae</taxon>
        <taxon>PACMAD clade</taxon>
        <taxon>Chloridoideae</taxon>
        <taxon>Cynodonteae</taxon>
        <taxon>Eleusininae</taxon>
        <taxon>Eleusine</taxon>
    </lineage>
</organism>
<dbReference type="PANTHER" id="PTHR32054:SF28">
    <property type="entry name" value="OS06G0314000 PROTEIN"/>
    <property type="match status" value="1"/>
</dbReference>
<gene>
    <name evidence="5" type="primary">gb08034</name>
    <name evidence="5" type="ORF">PR202_gb08034</name>
</gene>
<feature type="coiled-coil region" evidence="3">
    <location>
        <begin position="551"/>
        <end position="599"/>
    </location>
</feature>
<feature type="coiled-coil region" evidence="3">
    <location>
        <begin position="338"/>
        <end position="427"/>
    </location>
</feature>
<dbReference type="GO" id="GO:0009904">
    <property type="term" value="P:chloroplast accumulation movement"/>
    <property type="evidence" value="ECO:0007669"/>
    <property type="project" value="TreeGrafter"/>
</dbReference>
<feature type="region of interest" description="Disordered" evidence="4">
    <location>
        <begin position="1"/>
        <end position="37"/>
    </location>
</feature>
<accession>A0AAV5EC06</accession>
<evidence type="ECO:0000313" key="5">
    <source>
        <dbReference type="EMBL" id="GJN20634.1"/>
    </source>
</evidence>
<dbReference type="AlphaFoldDB" id="A0AAV5EC06"/>
<comment type="caution">
    <text evidence="5">The sequence shown here is derived from an EMBL/GenBank/DDBJ whole genome shotgun (WGS) entry which is preliminary data.</text>
</comment>
<reference evidence="5" key="2">
    <citation type="submission" date="2021-12" db="EMBL/GenBank/DDBJ databases">
        <title>Resequencing data analysis of finger millet.</title>
        <authorList>
            <person name="Hatakeyama M."/>
            <person name="Aluri S."/>
            <person name="Balachadran M.T."/>
            <person name="Sivarajan S.R."/>
            <person name="Poveda L."/>
            <person name="Shimizu-Inatsugi R."/>
            <person name="Schlapbach R."/>
            <person name="Sreeman S.M."/>
            <person name="Shimizu K.K."/>
        </authorList>
    </citation>
    <scope>NUCLEOTIDE SEQUENCE</scope>
</reference>
<sequence length="803" mass="90587">MEDIDEGDHDNSPQKTPSASSEASIQQEHPTSLILDNNKSSLLEISIEQSVPIDDSVTLSSEVDRSELPSNEIPSKTSYESCTDYQQKQFARNFSSRKILGDSIALSQDLPSTNKVPDGFPSSVSEAYESKGTQDDPIVKESSEVNVLSQYLLRSREEVQFDVPCADPVIPKKLKEDKNIFVQRLQKRQISLAPRQQVPAPVSRSVSVKNLRMDNTTVDTTTHIESVKVAASKFGGSINWKTRRGQPPQESGQTVLELDKLKNEISECKRQAEASEIAMMSVFDDLEKTNKFIDELKHVLERKQAEEVDAKEDLEIFQFIVQEIQEGVVSDDSAYTLSQETKRQVEDLTLKLKRLREHLDLDRATLHDAEERMKEATILREIDCSLWEVNLRQAEEELKKCEKLSSIEELKSELDTSSNLLLNLKNELAMCTETYPTEEALEQEGGTYKSMEKVIPPRNELEEYNKSIAKVTNELCALKITAATLKSELNKEQVALAAMQQREAMASITVQSLKMDIKHSLMELEAVHAKAKCRDGMVELPKFPQNAAWEADKAKSVAAKAQEELRKTREEIEQIKAALSTMELKLLAVQREIEDAKESERLTLSAIRQMEDVKAAVNIELGSHQMITVDLDEYTSLSEKAHRAEALVHERTIAAIALVEAAKTSESQTLSRLDEFFKALEERKQALLDATEQADRATEGKLAMEHELRKWREEGKQRRRAGEASKSKTRSSRAEEIIVERGVDAKCTSKEESCASVHPLSDASGRSSPNDLVLNVKVEKTRKLSFFPRVIMFLGRRRRKALR</sequence>
<feature type="compositionally biased region" description="Basic and acidic residues" evidence="4">
    <location>
        <begin position="693"/>
        <end position="735"/>
    </location>
</feature>
<feature type="compositionally biased region" description="Polar residues" evidence="4">
    <location>
        <begin position="13"/>
        <end position="37"/>
    </location>
</feature>
<feature type="region of interest" description="Disordered" evidence="4">
    <location>
        <begin position="53"/>
        <end position="80"/>
    </location>
</feature>
<evidence type="ECO:0000256" key="1">
    <source>
        <dbReference type="ARBA" id="ARBA00005485"/>
    </source>
</evidence>
<name>A0AAV5EC06_ELECO</name>
<proteinExistence type="inferred from homology"/>
<dbReference type="PANTHER" id="PTHR32054">
    <property type="entry name" value="HEAVY CHAIN, PUTATIVE, EXPRESSED-RELATED-RELATED"/>
    <property type="match status" value="1"/>
</dbReference>
<dbReference type="Proteomes" id="UP001054889">
    <property type="component" value="Unassembled WGS sequence"/>
</dbReference>
<dbReference type="EMBL" id="BQKI01000075">
    <property type="protein sequence ID" value="GJN20634.1"/>
    <property type="molecule type" value="Genomic_DNA"/>
</dbReference>
<protein>
    <submittedName>
        <fullName evidence="5">Uncharacterized protein</fullName>
    </submittedName>
</protein>
<feature type="region of interest" description="Disordered" evidence="4">
    <location>
        <begin position="108"/>
        <end position="136"/>
    </location>
</feature>